<dbReference type="SMART" id="SM00175">
    <property type="entry name" value="RAB"/>
    <property type="match status" value="1"/>
</dbReference>
<keyword evidence="10" id="KW-1185">Reference proteome</keyword>
<evidence type="ECO:0000256" key="1">
    <source>
        <dbReference type="ARBA" id="ARBA00004193"/>
    </source>
</evidence>
<dbReference type="PROSITE" id="PS51421">
    <property type="entry name" value="RAS"/>
    <property type="match status" value="1"/>
</dbReference>
<dbReference type="GO" id="GO:0005525">
    <property type="term" value="F:GTP binding"/>
    <property type="evidence" value="ECO:0007669"/>
    <property type="project" value="UniProtKB-KW"/>
</dbReference>
<evidence type="ECO:0000256" key="7">
    <source>
        <dbReference type="ARBA" id="ARBA00023288"/>
    </source>
</evidence>
<proteinExistence type="inferred from homology"/>
<evidence type="ECO:0000256" key="2">
    <source>
        <dbReference type="ARBA" id="ARBA00022475"/>
    </source>
</evidence>
<keyword evidence="5" id="KW-0342">GTP-binding</keyword>
<reference evidence="9" key="1">
    <citation type="submission" date="2025-08" db="UniProtKB">
        <authorList>
            <consortium name="Ensembl"/>
        </authorList>
    </citation>
    <scope>IDENTIFICATION</scope>
</reference>
<evidence type="ECO:0000256" key="8">
    <source>
        <dbReference type="ARBA" id="ARBA00038061"/>
    </source>
</evidence>
<keyword evidence="6" id="KW-0472">Membrane</keyword>
<evidence type="ECO:0000256" key="4">
    <source>
        <dbReference type="ARBA" id="ARBA00022741"/>
    </source>
</evidence>
<dbReference type="PANTHER" id="PTHR46149">
    <property type="entry name" value="MIP08469P"/>
    <property type="match status" value="1"/>
</dbReference>
<dbReference type="SMART" id="SM00173">
    <property type="entry name" value="RAS"/>
    <property type="match status" value="1"/>
</dbReference>
<keyword evidence="2" id="KW-1003">Cell membrane</keyword>
<keyword evidence="4" id="KW-0547">Nucleotide-binding</keyword>
<organism evidence="9 10">
    <name type="scientific">Neogobius melanostomus</name>
    <name type="common">round goby</name>
    <dbReference type="NCBI Taxonomy" id="47308"/>
    <lineage>
        <taxon>Eukaryota</taxon>
        <taxon>Metazoa</taxon>
        <taxon>Chordata</taxon>
        <taxon>Craniata</taxon>
        <taxon>Vertebrata</taxon>
        <taxon>Euteleostomi</taxon>
        <taxon>Actinopterygii</taxon>
        <taxon>Neopterygii</taxon>
        <taxon>Teleostei</taxon>
        <taxon>Neoteleostei</taxon>
        <taxon>Acanthomorphata</taxon>
        <taxon>Gobiaria</taxon>
        <taxon>Gobiiformes</taxon>
        <taxon>Gobioidei</taxon>
        <taxon>Gobiidae</taxon>
        <taxon>Benthophilinae</taxon>
        <taxon>Neogobiini</taxon>
        <taxon>Neogobius</taxon>
    </lineage>
</organism>
<sequence length="351" mass="39468">MNSTEKLYLPFEGILDLFSITGQHPPGATNLLTQSAKQSPRIQQDLNAFRLSKTRTNFAKIVHSCHGEPVKMTASARSSSTQRQVSSEKLTKRSMDNMDLGRIKSQNCQRIVVLGAPKVGKTNLLQRFLGKDFKEHYEPTREDFHRKLFHIGGETYRVDLLDAACERDFPAKRRLSILTGDIFLLVFSFDSRESFRDVCELLSEIRSAKAKFLKMKSPTKVPVVVCGNKADLNGQQRVVYRSEVVKTLGEDITFVETSTKNSIGLEILFRTLARLGGLPEETIPSRHEILPMLNYQSLCAGQRGRKSSKTQKCTPCGAVDPLARRPSFTTDLKMVLGSSTKQNKPERCQIQ</sequence>
<dbReference type="InterPro" id="IPR027417">
    <property type="entry name" value="P-loop_NTPase"/>
</dbReference>
<keyword evidence="3" id="KW-0488">Methylation</keyword>
<protein>
    <submittedName>
        <fullName evidence="9">RASD family member 2</fullName>
    </submittedName>
</protein>
<dbReference type="Proteomes" id="UP000694523">
    <property type="component" value="Unplaced"/>
</dbReference>
<evidence type="ECO:0000256" key="5">
    <source>
        <dbReference type="ARBA" id="ARBA00023134"/>
    </source>
</evidence>
<dbReference type="Gene3D" id="3.40.50.300">
    <property type="entry name" value="P-loop containing nucleotide triphosphate hydrolases"/>
    <property type="match status" value="1"/>
</dbReference>
<dbReference type="GO" id="GO:0003924">
    <property type="term" value="F:GTPase activity"/>
    <property type="evidence" value="ECO:0007669"/>
    <property type="project" value="InterPro"/>
</dbReference>
<dbReference type="Ensembl" id="ENSNMLT00000027779.1">
    <property type="protein sequence ID" value="ENSNMLP00000024837.1"/>
    <property type="gene ID" value="ENSNMLG00000015891.1"/>
</dbReference>
<dbReference type="InterPro" id="IPR052236">
    <property type="entry name" value="Small_GTPase_RasD"/>
</dbReference>
<name>A0A8C6TTC9_9GOBI</name>
<dbReference type="GO" id="GO:0005886">
    <property type="term" value="C:plasma membrane"/>
    <property type="evidence" value="ECO:0007669"/>
    <property type="project" value="UniProtKB-SubCell"/>
</dbReference>
<dbReference type="NCBIfam" id="TIGR00231">
    <property type="entry name" value="small_GTP"/>
    <property type="match status" value="1"/>
</dbReference>
<evidence type="ECO:0000256" key="6">
    <source>
        <dbReference type="ARBA" id="ARBA00023136"/>
    </source>
</evidence>
<dbReference type="Pfam" id="PF00071">
    <property type="entry name" value="Ras"/>
    <property type="match status" value="1"/>
</dbReference>
<dbReference type="SUPFAM" id="SSF52540">
    <property type="entry name" value="P-loop containing nucleoside triphosphate hydrolases"/>
    <property type="match status" value="1"/>
</dbReference>
<dbReference type="PROSITE" id="PS51419">
    <property type="entry name" value="RAB"/>
    <property type="match status" value="1"/>
</dbReference>
<dbReference type="AlphaFoldDB" id="A0A8C6TTC9"/>
<dbReference type="InterPro" id="IPR005225">
    <property type="entry name" value="Small_GTP-bd"/>
</dbReference>
<keyword evidence="7" id="KW-0449">Lipoprotein</keyword>
<evidence type="ECO:0000313" key="10">
    <source>
        <dbReference type="Proteomes" id="UP000694523"/>
    </source>
</evidence>
<dbReference type="InterPro" id="IPR001806">
    <property type="entry name" value="Small_GTPase"/>
</dbReference>
<dbReference type="GO" id="GO:0031681">
    <property type="term" value="F:G-protein beta-subunit binding"/>
    <property type="evidence" value="ECO:0007669"/>
    <property type="project" value="TreeGrafter"/>
</dbReference>
<comment type="similarity">
    <text evidence="8">Belongs to the small GTPase superfamily. RasD family.</text>
</comment>
<dbReference type="PANTHER" id="PTHR46149:SF2">
    <property type="entry name" value="GTP-BINDING PROTEIN RHES"/>
    <property type="match status" value="1"/>
</dbReference>
<evidence type="ECO:0000313" key="9">
    <source>
        <dbReference type="Ensembl" id="ENSNMLP00000024837.1"/>
    </source>
</evidence>
<evidence type="ECO:0000256" key="3">
    <source>
        <dbReference type="ARBA" id="ARBA00022481"/>
    </source>
</evidence>
<dbReference type="GO" id="GO:0007165">
    <property type="term" value="P:signal transduction"/>
    <property type="evidence" value="ECO:0007669"/>
    <property type="project" value="TreeGrafter"/>
</dbReference>
<comment type="subcellular location">
    <subcellularLocation>
        <location evidence="1">Cell membrane</location>
        <topology evidence="1">Lipid-anchor</topology>
    </subcellularLocation>
</comment>
<accession>A0A8C6TTC9</accession>
<reference evidence="9" key="2">
    <citation type="submission" date="2025-09" db="UniProtKB">
        <authorList>
            <consortium name="Ensembl"/>
        </authorList>
    </citation>
    <scope>IDENTIFICATION</scope>
</reference>
<dbReference type="PRINTS" id="PR00449">
    <property type="entry name" value="RASTRNSFRMNG"/>
</dbReference>
<dbReference type="SMART" id="SM00174">
    <property type="entry name" value="RHO"/>
    <property type="match status" value="1"/>
</dbReference>